<dbReference type="Pfam" id="PF00069">
    <property type="entry name" value="Pkinase"/>
    <property type="match status" value="1"/>
</dbReference>
<protein>
    <submittedName>
        <fullName evidence="6">CAMK family protein kinase</fullName>
    </submittedName>
</protein>
<evidence type="ECO:0000256" key="3">
    <source>
        <dbReference type="PROSITE-ProRule" id="PRU10141"/>
    </source>
</evidence>
<dbReference type="SMART" id="SM00220">
    <property type="entry name" value="S_TKc"/>
    <property type="match status" value="1"/>
</dbReference>
<organism evidence="6 7">
    <name type="scientific">Trichomonas vaginalis (strain ATCC PRA-98 / G3)</name>
    <dbReference type="NCBI Taxonomy" id="412133"/>
    <lineage>
        <taxon>Eukaryota</taxon>
        <taxon>Metamonada</taxon>
        <taxon>Parabasalia</taxon>
        <taxon>Trichomonadida</taxon>
        <taxon>Trichomonadidae</taxon>
        <taxon>Trichomonas</taxon>
    </lineage>
</organism>
<dbReference type="PROSITE" id="PS00108">
    <property type="entry name" value="PROTEIN_KINASE_ST"/>
    <property type="match status" value="1"/>
</dbReference>
<dbReference type="SMR" id="A2G5L0"/>
<keyword evidence="1 3" id="KW-0547">Nucleotide-binding</keyword>
<evidence type="ECO:0000256" key="1">
    <source>
        <dbReference type="ARBA" id="ARBA00022741"/>
    </source>
</evidence>
<dbReference type="GO" id="GO:0004674">
    <property type="term" value="F:protein serine/threonine kinase activity"/>
    <property type="evidence" value="ECO:0007669"/>
    <property type="project" value="UniProtKB-KW"/>
</dbReference>
<comment type="similarity">
    <text evidence="4">Belongs to the protein kinase superfamily.</text>
</comment>
<evidence type="ECO:0000313" key="6">
    <source>
        <dbReference type="EMBL" id="EAX87558.1"/>
    </source>
</evidence>
<evidence type="ECO:0000256" key="4">
    <source>
        <dbReference type="RuleBase" id="RU000304"/>
    </source>
</evidence>
<feature type="domain" description="Protein kinase" evidence="5">
    <location>
        <begin position="14"/>
        <end position="253"/>
    </location>
</feature>
<keyword evidence="7" id="KW-1185">Reference proteome</keyword>
<proteinExistence type="inferred from homology"/>
<dbReference type="SUPFAM" id="SSF56112">
    <property type="entry name" value="Protein kinase-like (PK-like)"/>
    <property type="match status" value="1"/>
</dbReference>
<dbReference type="EMBL" id="DS114432">
    <property type="protein sequence ID" value="EAX87558.1"/>
    <property type="molecule type" value="Genomic_DNA"/>
</dbReference>
<reference evidence="6" key="1">
    <citation type="submission" date="2006-10" db="EMBL/GenBank/DDBJ databases">
        <authorList>
            <person name="Amadeo P."/>
            <person name="Zhao Q."/>
            <person name="Wortman J."/>
            <person name="Fraser-Liggett C."/>
            <person name="Carlton J."/>
        </authorList>
    </citation>
    <scope>NUCLEOTIDE SEQUENCE</scope>
    <source>
        <strain evidence="6">G3</strain>
    </source>
</reference>
<dbReference type="Gene3D" id="1.10.510.10">
    <property type="entry name" value="Transferase(Phosphotransferase) domain 1"/>
    <property type="match status" value="1"/>
</dbReference>
<dbReference type="PANTHER" id="PTHR24362:SF309">
    <property type="entry name" value="PROTEIN KINASE DOMAIN-CONTAINING PROTEIN"/>
    <property type="match status" value="1"/>
</dbReference>
<evidence type="ECO:0000259" key="5">
    <source>
        <dbReference type="PROSITE" id="PS50011"/>
    </source>
</evidence>
<keyword evidence="4" id="KW-0723">Serine/threonine-protein kinase</keyword>
<dbReference type="PANTHER" id="PTHR24362">
    <property type="entry name" value="SERINE/THREONINE-PROTEIN KINASE NEK"/>
    <property type="match status" value="1"/>
</dbReference>
<dbReference type="InterPro" id="IPR000719">
    <property type="entry name" value="Prot_kinase_dom"/>
</dbReference>
<accession>A2G5L0</accession>
<dbReference type="InterPro" id="IPR017441">
    <property type="entry name" value="Protein_kinase_ATP_BS"/>
</dbReference>
<dbReference type="KEGG" id="tva:4745209"/>
<keyword evidence="6" id="KW-0808">Transferase</keyword>
<dbReference type="OrthoDB" id="5857966at2759"/>
<dbReference type="STRING" id="5722.A2G5L0"/>
<dbReference type="PROSITE" id="PS00107">
    <property type="entry name" value="PROTEIN_KINASE_ATP"/>
    <property type="match status" value="1"/>
</dbReference>
<dbReference type="GO" id="GO:0005524">
    <property type="term" value="F:ATP binding"/>
    <property type="evidence" value="ECO:0007669"/>
    <property type="project" value="UniProtKB-UniRule"/>
</dbReference>
<evidence type="ECO:0000256" key="2">
    <source>
        <dbReference type="ARBA" id="ARBA00022840"/>
    </source>
</evidence>
<dbReference type="InParanoid" id="A2G5L0"/>
<dbReference type="CDD" id="cd14014">
    <property type="entry name" value="STKc_PknB_like"/>
    <property type="match status" value="1"/>
</dbReference>
<keyword evidence="2 3" id="KW-0067">ATP-binding</keyword>
<dbReference type="InterPro" id="IPR011009">
    <property type="entry name" value="Kinase-like_dom_sf"/>
</dbReference>
<reference evidence="6" key="2">
    <citation type="journal article" date="2007" name="Science">
        <title>Draft genome sequence of the sexually transmitted pathogen Trichomonas vaginalis.</title>
        <authorList>
            <person name="Carlton J.M."/>
            <person name="Hirt R.P."/>
            <person name="Silva J.C."/>
            <person name="Delcher A.L."/>
            <person name="Schatz M."/>
            <person name="Zhao Q."/>
            <person name="Wortman J.R."/>
            <person name="Bidwell S.L."/>
            <person name="Alsmark U.C.M."/>
            <person name="Besteiro S."/>
            <person name="Sicheritz-Ponten T."/>
            <person name="Noel C.J."/>
            <person name="Dacks J.B."/>
            <person name="Foster P.G."/>
            <person name="Simillion C."/>
            <person name="Van de Peer Y."/>
            <person name="Miranda-Saavedra D."/>
            <person name="Barton G.J."/>
            <person name="Westrop G.D."/>
            <person name="Mueller S."/>
            <person name="Dessi D."/>
            <person name="Fiori P.L."/>
            <person name="Ren Q."/>
            <person name="Paulsen I."/>
            <person name="Zhang H."/>
            <person name="Bastida-Corcuera F.D."/>
            <person name="Simoes-Barbosa A."/>
            <person name="Brown M.T."/>
            <person name="Hayes R.D."/>
            <person name="Mukherjee M."/>
            <person name="Okumura C.Y."/>
            <person name="Schneider R."/>
            <person name="Smith A.J."/>
            <person name="Vanacova S."/>
            <person name="Villalvazo M."/>
            <person name="Haas B.J."/>
            <person name="Pertea M."/>
            <person name="Feldblyum T.V."/>
            <person name="Utterback T.R."/>
            <person name="Shu C.L."/>
            <person name="Osoegawa K."/>
            <person name="de Jong P.J."/>
            <person name="Hrdy I."/>
            <person name="Horvathova L."/>
            <person name="Zubacova Z."/>
            <person name="Dolezal P."/>
            <person name="Malik S.B."/>
            <person name="Logsdon J.M. Jr."/>
            <person name="Henze K."/>
            <person name="Gupta A."/>
            <person name="Wang C.C."/>
            <person name="Dunne R.L."/>
            <person name="Upcroft J.A."/>
            <person name="Upcroft P."/>
            <person name="White O."/>
            <person name="Salzberg S.L."/>
            <person name="Tang P."/>
            <person name="Chiu C.-H."/>
            <person name="Lee Y.-S."/>
            <person name="Embley T.M."/>
            <person name="Coombs G.H."/>
            <person name="Mottram J.C."/>
            <person name="Tachezy J."/>
            <person name="Fraser-Liggett C.M."/>
            <person name="Johnson P.J."/>
        </authorList>
    </citation>
    <scope>NUCLEOTIDE SEQUENCE [LARGE SCALE GENOMIC DNA]</scope>
    <source>
        <strain evidence="6">G3</strain>
    </source>
</reference>
<dbReference type="VEuPathDB" id="TrichDB:TVAGG3_0737830"/>
<dbReference type="PROSITE" id="PS50011">
    <property type="entry name" value="PROTEIN_KINASE_DOM"/>
    <property type="match status" value="1"/>
</dbReference>
<evidence type="ECO:0000313" key="7">
    <source>
        <dbReference type="Proteomes" id="UP000001542"/>
    </source>
</evidence>
<dbReference type="Proteomes" id="UP000001542">
    <property type="component" value="Unassembled WGS sequence"/>
</dbReference>
<keyword evidence="6" id="KW-0418">Kinase</keyword>
<gene>
    <name evidence="6" type="ORF">TVAG_340120</name>
</gene>
<feature type="binding site" evidence="3">
    <location>
        <position position="43"/>
    </location>
    <ligand>
        <name>ATP</name>
        <dbReference type="ChEBI" id="CHEBI:30616"/>
    </ligand>
</feature>
<dbReference type="eggNOG" id="KOG0583">
    <property type="taxonomic scope" value="Eukaryota"/>
</dbReference>
<name>A2G5L0_TRIV3</name>
<dbReference type="AlphaFoldDB" id="A2G5L0"/>
<dbReference type="RefSeq" id="XP_001300488.1">
    <property type="nucleotide sequence ID" value="XM_001300487.1"/>
</dbReference>
<dbReference type="InterPro" id="IPR008271">
    <property type="entry name" value="Ser/Thr_kinase_AS"/>
</dbReference>
<dbReference type="VEuPathDB" id="TrichDB:TVAG_340120"/>
<sequence length="308" mass="35461">MDAAENSFLKDQGLEIRGEIGKGGYGLVYSVYSHVYKTIFALKKIPLDRFKDCEIECFKQIDDKHIVSLYRFFTCGNSAYLLMEYCPKDLCQLVDEQLYCILSEERARIIYDMILGVKACHDRNIAHCDIKPQNFIVDQYGRIKITDFGLSSLGTDEEEGEDHLFKGTKHYMAPEIYKKEYYDKYLADIWALGVSIYPFNADDTPTLVERMNRGLFPVDKINDLLLIKLIAKCLQPNPANRPNATELLQMPYFLQFARTHVQNNVVHFKKAADAIVKPMIPKVRSYMNMGGKFTYCKSPVPRLIVSNI</sequence>